<dbReference type="EMBL" id="CP108482">
    <property type="protein sequence ID" value="WUS60850.1"/>
    <property type="molecule type" value="Genomic_DNA"/>
</dbReference>
<evidence type="ECO:0000256" key="4">
    <source>
        <dbReference type="ARBA" id="ARBA00022692"/>
    </source>
</evidence>
<gene>
    <name evidence="10" type="ORF">OG469_38395</name>
</gene>
<feature type="domain" description="EamA" evidence="9">
    <location>
        <begin position="13"/>
        <end position="139"/>
    </location>
</feature>
<name>A0ABZ1WIT6_9ACTN</name>
<sequence length="304" mass="30562">MPLSDSASGALRAATAMTVLGCSTSATAALADYPLHGAQTLRYLLAAAVLLPLARRTGPLRPALGRAELTRLALLAATGLFAFNVLMVQALRHSDPAAVGSVIGCTPLLLAVLGPLLARRRPQARLLVAAAVVVAGAAVTQGAGPGDLPGFLYALGTLACEAAFSLLAVGLLPRLGPVRVSAYTTALAVPMFGLTGLLLDGGRMFRMPTSGEGAGLLYLSLVLTVLAFLLWYGALGRLGPERAGLFAGLVPVTAALSGAVLGSAALRPAELLGSVLVGLGVCVGLAVVKAPERARPAQAVPAGR</sequence>
<feature type="signal peptide" evidence="8">
    <location>
        <begin position="1"/>
        <end position="28"/>
    </location>
</feature>
<evidence type="ECO:0000256" key="7">
    <source>
        <dbReference type="SAM" id="Phobius"/>
    </source>
</evidence>
<dbReference type="RefSeq" id="WP_329493047.1">
    <property type="nucleotide sequence ID" value="NZ_CP108460.1"/>
</dbReference>
<evidence type="ECO:0000259" key="9">
    <source>
        <dbReference type="Pfam" id="PF00892"/>
    </source>
</evidence>
<feature type="transmembrane region" description="Helical" evidence="7">
    <location>
        <begin position="69"/>
        <end position="91"/>
    </location>
</feature>
<feature type="transmembrane region" description="Helical" evidence="7">
    <location>
        <begin position="180"/>
        <end position="199"/>
    </location>
</feature>
<keyword evidence="8" id="KW-0732">Signal</keyword>
<dbReference type="Proteomes" id="UP001432014">
    <property type="component" value="Chromosome"/>
</dbReference>
<dbReference type="InterPro" id="IPR051258">
    <property type="entry name" value="Diverse_Substrate_Transporter"/>
</dbReference>
<feature type="chain" id="PRO_5047392742" evidence="8">
    <location>
        <begin position="29"/>
        <end position="304"/>
    </location>
</feature>
<comment type="similarity">
    <text evidence="2">Belongs to the EamA transporter family.</text>
</comment>
<evidence type="ECO:0000313" key="11">
    <source>
        <dbReference type="Proteomes" id="UP001432014"/>
    </source>
</evidence>
<evidence type="ECO:0000256" key="1">
    <source>
        <dbReference type="ARBA" id="ARBA00004651"/>
    </source>
</evidence>
<keyword evidence="6 7" id="KW-0472">Membrane</keyword>
<evidence type="ECO:0000256" key="3">
    <source>
        <dbReference type="ARBA" id="ARBA00022475"/>
    </source>
</evidence>
<feature type="transmembrane region" description="Helical" evidence="7">
    <location>
        <begin position="245"/>
        <end position="265"/>
    </location>
</feature>
<keyword evidence="11" id="KW-1185">Reference proteome</keyword>
<feature type="transmembrane region" description="Helical" evidence="7">
    <location>
        <begin position="150"/>
        <end position="173"/>
    </location>
</feature>
<reference evidence="10 11" key="1">
    <citation type="submission" date="2022-10" db="EMBL/GenBank/DDBJ databases">
        <title>The complete genomes of actinobacterial strains from the NBC collection.</title>
        <authorList>
            <person name="Joergensen T.S."/>
            <person name="Alvarez Arevalo M."/>
            <person name="Sterndorff E.B."/>
            <person name="Faurdal D."/>
            <person name="Vuksanovic O."/>
            <person name="Mourched A.-S."/>
            <person name="Charusanti P."/>
            <person name="Shaw S."/>
            <person name="Blin K."/>
            <person name="Weber T."/>
        </authorList>
    </citation>
    <scope>NUCLEOTIDE SEQUENCE [LARGE SCALE GENOMIC DNA]</scope>
    <source>
        <strain evidence="10 11">NBC_01247</strain>
    </source>
</reference>
<dbReference type="SUPFAM" id="SSF103481">
    <property type="entry name" value="Multidrug resistance efflux transporter EmrE"/>
    <property type="match status" value="2"/>
</dbReference>
<keyword evidence="5 7" id="KW-1133">Transmembrane helix</keyword>
<dbReference type="PANTHER" id="PTHR42920:SF11">
    <property type="entry name" value="INNER MEMBRANE PROTEIN YTFF"/>
    <property type="match status" value="1"/>
</dbReference>
<proteinExistence type="inferred from homology"/>
<accession>A0ABZ1WIT6</accession>
<feature type="transmembrane region" description="Helical" evidence="7">
    <location>
        <begin position="97"/>
        <end position="117"/>
    </location>
</feature>
<dbReference type="InterPro" id="IPR000620">
    <property type="entry name" value="EamA_dom"/>
</dbReference>
<feature type="transmembrane region" description="Helical" evidence="7">
    <location>
        <begin position="214"/>
        <end position="233"/>
    </location>
</feature>
<dbReference type="InterPro" id="IPR037185">
    <property type="entry name" value="EmrE-like"/>
</dbReference>
<evidence type="ECO:0000313" key="10">
    <source>
        <dbReference type="EMBL" id="WUS60850.1"/>
    </source>
</evidence>
<keyword evidence="4 7" id="KW-0812">Transmembrane</keyword>
<organism evidence="10 11">
    <name type="scientific">Kitasatospora herbaricolor</name>
    <dbReference type="NCBI Taxonomy" id="68217"/>
    <lineage>
        <taxon>Bacteria</taxon>
        <taxon>Bacillati</taxon>
        <taxon>Actinomycetota</taxon>
        <taxon>Actinomycetes</taxon>
        <taxon>Kitasatosporales</taxon>
        <taxon>Streptomycetaceae</taxon>
        <taxon>Kitasatospora</taxon>
    </lineage>
</organism>
<evidence type="ECO:0000256" key="5">
    <source>
        <dbReference type="ARBA" id="ARBA00022989"/>
    </source>
</evidence>
<feature type="transmembrane region" description="Helical" evidence="7">
    <location>
        <begin position="124"/>
        <end position="144"/>
    </location>
</feature>
<evidence type="ECO:0000256" key="2">
    <source>
        <dbReference type="ARBA" id="ARBA00007362"/>
    </source>
</evidence>
<protein>
    <submittedName>
        <fullName evidence="10">DMT family transporter</fullName>
    </submittedName>
</protein>
<comment type="subcellular location">
    <subcellularLocation>
        <location evidence="1">Cell membrane</location>
        <topology evidence="1">Multi-pass membrane protein</topology>
    </subcellularLocation>
</comment>
<evidence type="ECO:0000256" key="6">
    <source>
        <dbReference type="ARBA" id="ARBA00023136"/>
    </source>
</evidence>
<evidence type="ECO:0000256" key="8">
    <source>
        <dbReference type="SAM" id="SignalP"/>
    </source>
</evidence>
<feature type="transmembrane region" description="Helical" evidence="7">
    <location>
        <begin position="271"/>
        <end position="288"/>
    </location>
</feature>
<feature type="domain" description="EamA" evidence="9">
    <location>
        <begin position="149"/>
        <end position="283"/>
    </location>
</feature>
<dbReference type="PANTHER" id="PTHR42920">
    <property type="entry name" value="OS03G0707200 PROTEIN-RELATED"/>
    <property type="match status" value="1"/>
</dbReference>
<keyword evidence="3" id="KW-1003">Cell membrane</keyword>
<dbReference type="Pfam" id="PF00892">
    <property type="entry name" value="EamA"/>
    <property type="match status" value="2"/>
</dbReference>